<dbReference type="EMBL" id="AHJE01000199">
    <property type="protein sequence ID" value="EHP37719.1"/>
    <property type="molecule type" value="Genomic_DNA"/>
</dbReference>
<reference evidence="4 5" key="1">
    <citation type="journal article" date="2012" name="J. Bacteriol.">
        <title>De Novo Genome Project of Cupriavidus basilensis OR16.</title>
        <authorList>
            <person name="Cserhati M."/>
            <person name="Kriszt B."/>
            <person name="Szoboszlay S."/>
            <person name="Toth A."/>
            <person name="Szabo I."/>
            <person name="Tancsics A."/>
            <person name="Nagy I."/>
            <person name="Horvath B."/>
            <person name="Nagy I."/>
            <person name="Kukolya J."/>
        </authorList>
    </citation>
    <scope>NUCLEOTIDE SEQUENCE [LARGE SCALE GENOMIC DNA]</scope>
    <source>
        <strain evidence="4 5">OR16</strain>
    </source>
</reference>
<dbReference type="PATRIC" id="fig|1127483.3.peg.8196"/>
<feature type="chain" id="PRO_5003553583" description="Extra-cytoplasmic solute receptor" evidence="3">
    <location>
        <begin position="21"/>
        <end position="111"/>
    </location>
</feature>
<dbReference type="PANTHER" id="PTHR42928">
    <property type="entry name" value="TRICARBOXYLATE-BINDING PROTEIN"/>
    <property type="match status" value="1"/>
</dbReference>
<feature type="region of interest" description="Disordered" evidence="2">
    <location>
        <begin position="60"/>
        <end position="89"/>
    </location>
</feature>
<dbReference type="RefSeq" id="WP_006164547.1">
    <property type="nucleotide sequence ID" value="NZ_AHJE01000199.1"/>
</dbReference>
<evidence type="ECO:0000313" key="5">
    <source>
        <dbReference type="Proteomes" id="UP000005808"/>
    </source>
</evidence>
<name>H1SID4_9BURK</name>
<evidence type="ECO:0000256" key="1">
    <source>
        <dbReference type="ARBA" id="ARBA00006987"/>
    </source>
</evidence>
<evidence type="ECO:0000313" key="4">
    <source>
        <dbReference type="EMBL" id="EHP37719.1"/>
    </source>
</evidence>
<dbReference type="PANTHER" id="PTHR42928:SF5">
    <property type="entry name" value="BLR1237 PROTEIN"/>
    <property type="match status" value="1"/>
</dbReference>
<comment type="caution">
    <text evidence="4">The sequence shown here is derived from an EMBL/GenBank/DDBJ whole genome shotgun (WGS) entry which is preliminary data.</text>
</comment>
<evidence type="ECO:0008006" key="6">
    <source>
        <dbReference type="Google" id="ProtNLM"/>
    </source>
</evidence>
<dbReference type="AlphaFoldDB" id="H1SID4"/>
<dbReference type="InterPro" id="IPR005064">
    <property type="entry name" value="BUG"/>
</dbReference>
<dbReference type="Proteomes" id="UP000005808">
    <property type="component" value="Unassembled WGS sequence"/>
</dbReference>
<comment type="similarity">
    <text evidence="1">Belongs to the UPF0065 (bug) family.</text>
</comment>
<evidence type="ECO:0000256" key="2">
    <source>
        <dbReference type="SAM" id="MobiDB-lite"/>
    </source>
</evidence>
<evidence type="ECO:0000256" key="3">
    <source>
        <dbReference type="SAM" id="SignalP"/>
    </source>
</evidence>
<gene>
    <name evidence="4" type="ORF">OR16_41274</name>
</gene>
<feature type="compositionally biased region" description="Basic residues" evidence="2">
    <location>
        <begin position="70"/>
        <end position="88"/>
    </location>
</feature>
<accession>H1SID4</accession>
<protein>
    <recommendedName>
        <fullName evidence="6">Extra-cytoplasmic solute receptor</fullName>
    </recommendedName>
</protein>
<sequence length="111" mass="12056">MTKPLAAALALLALSASALAQDYPTRPITWIVPFAAGGPTDALARNIADRVGRDLGQPVLIENQADREPGRRRRHHRRGQGGKGRSRWLHLPGRAHGLYGRRAVAVQEAVL</sequence>
<keyword evidence="3" id="KW-0732">Signal</keyword>
<feature type="signal peptide" evidence="3">
    <location>
        <begin position="1"/>
        <end position="20"/>
    </location>
</feature>
<organism evidence="4 5">
    <name type="scientific">Cupriavidus basilensis OR16</name>
    <dbReference type="NCBI Taxonomy" id="1127483"/>
    <lineage>
        <taxon>Bacteria</taxon>
        <taxon>Pseudomonadati</taxon>
        <taxon>Pseudomonadota</taxon>
        <taxon>Betaproteobacteria</taxon>
        <taxon>Burkholderiales</taxon>
        <taxon>Burkholderiaceae</taxon>
        <taxon>Cupriavidus</taxon>
    </lineage>
</organism>
<proteinExistence type="inferred from homology"/>
<dbReference type="InterPro" id="IPR042100">
    <property type="entry name" value="Bug_dom1"/>
</dbReference>
<dbReference type="Gene3D" id="3.40.190.150">
    <property type="entry name" value="Bordetella uptake gene, domain 1"/>
    <property type="match status" value="1"/>
</dbReference>